<keyword evidence="3" id="KW-1185">Reference proteome</keyword>
<dbReference type="EMBL" id="JBHTLU010000013">
    <property type="protein sequence ID" value="MFD1220554.1"/>
    <property type="molecule type" value="Genomic_DNA"/>
</dbReference>
<dbReference type="Proteomes" id="UP001597180">
    <property type="component" value="Unassembled WGS sequence"/>
</dbReference>
<name>A0ABW3UJU0_9BACL</name>
<gene>
    <name evidence="2" type="ORF">ACFQ4B_10515</name>
</gene>
<keyword evidence="1" id="KW-1133">Transmembrane helix</keyword>
<organism evidence="2 3">
    <name type="scientific">Paenibacillus vulneris</name>
    <dbReference type="NCBI Taxonomy" id="1133364"/>
    <lineage>
        <taxon>Bacteria</taxon>
        <taxon>Bacillati</taxon>
        <taxon>Bacillota</taxon>
        <taxon>Bacilli</taxon>
        <taxon>Bacillales</taxon>
        <taxon>Paenibacillaceae</taxon>
        <taxon>Paenibacillus</taxon>
    </lineage>
</organism>
<evidence type="ECO:0000313" key="2">
    <source>
        <dbReference type="EMBL" id="MFD1220554.1"/>
    </source>
</evidence>
<keyword evidence="1" id="KW-0812">Transmembrane</keyword>
<comment type="caution">
    <text evidence="2">The sequence shown here is derived from an EMBL/GenBank/DDBJ whole genome shotgun (WGS) entry which is preliminary data.</text>
</comment>
<sequence length="76" mass="8741">MFLYVALGWVAVSMVGFRFQAVYFILCVLQMLALGTYQIYWKGLRTRDYVLTGLILAGLYAEMKWVLDIVKMAYGS</sequence>
<keyword evidence="1" id="KW-0472">Membrane</keyword>
<dbReference type="RefSeq" id="WP_345587181.1">
    <property type="nucleotide sequence ID" value="NZ_BAABJG010000006.1"/>
</dbReference>
<reference evidence="3" key="1">
    <citation type="journal article" date="2019" name="Int. J. Syst. Evol. Microbiol.">
        <title>The Global Catalogue of Microorganisms (GCM) 10K type strain sequencing project: providing services to taxonomists for standard genome sequencing and annotation.</title>
        <authorList>
            <consortium name="The Broad Institute Genomics Platform"/>
            <consortium name="The Broad Institute Genome Sequencing Center for Infectious Disease"/>
            <person name="Wu L."/>
            <person name="Ma J."/>
        </authorList>
    </citation>
    <scope>NUCLEOTIDE SEQUENCE [LARGE SCALE GENOMIC DNA]</scope>
    <source>
        <strain evidence="3">CCUG 53270</strain>
    </source>
</reference>
<evidence type="ECO:0000313" key="3">
    <source>
        <dbReference type="Proteomes" id="UP001597180"/>
    </source>
</evidence>
<evidence type="ECO:0000256" key="1">
    <source>
        <dbReference type="SAM" id="Phobius"/>
    </source>
</evidence>
<protein>
    <submittedName>
        <fullName evidence="2">Uncharacterized protein</fullName>
    </submittedName>
</protein>
<accession>A0ABW3UJU0</accession>
<feature type="transmembrane region" description="Helical" evidence="1">
    <location>
        <begin position="20"/>
        <end position="37"/>
    </location>
</feature>
<proteinExistence type="predicted"/>